<feature type="transmembrane region" description="Helical" evidence="12">
    <location>
        <begin position="218"/>
        <end position="240"/>
    </location>
</feature>
<comment type="similarity">
    <text evidence="2">Belongs to the cytochrome ubiquinol oxidase subunit 1 family.</text>
</comment>
<evidence type="ECO:0000256" key="4">
    <source>
        <dbReference type="ARBA" id="ARBA00022475"/>
    </source>
</evidence>
<keyword evidence="5" id="KW-0349">Heme</keyword>
<protein>
    <submittedName>
        <fullName evidence="13">Cytochrome ubiquinol oxidase subunit I</fullName>
    </submittedName>
</protein>
<dbReference type="EMBL" id="BAAAHQ010000040">
    <property type="protein sequence ID" value="GAA0946864.1"/>
    <property type="molecule type" value="Genomic_DNA"/>
</dbReference>
<evidence type="ECO:0000256" key="11">
    <source>
        <dbReference type="ARBA" id="ARBA00023136"/>
    </source>
</evidence>
<evidence type="ECO:0000256" key="9">
    <source>
        <dbReference type="ARBA" id="ARBA00022989"/>
    </source>
</evidence>
<feature type="transmembrane region" description="Helical" evidence="12">
    <location>
        <begin position="127"/>
        <end position="150"/>
    </location>
</feature>
<keyword evidence="3" id="KW-0813">Transport</keyword>
<keyword evidence="10" id="KW-0408">Iron</keyword>
<evidence type="ECO:0000256" key="5">
    <source>
        <dbReference type="ARBA" id="ARBA00022617"/>
    </source>
</evidence>
<evidence type="ECO:0000256" key="7">
    <source>
        <dbReference type="ARBA" id="ARBA00022723"/>
    </source>
</evidence>
<keyword evidence="6 12" id="KW-0812">Transmembrane</keyword>
<feature type="transmembrane region" description="Helical" evidence="12">
    <location>
        <begin position="320"/>
        <end position="339"/>
    </location>
</feature>
<keyword evidence="7" id="KW-0479">Metal-binding</keyword>
<reference evidence="13 14" key="1">
    <citation type="journal article" date="2019" name="Int. J. Syst. Evol. Microbiol.">
        <title>The Global Catalogue of Microorganisms (GCM) 10K type strain sequencing project: providing services to taxonomists for standard genome sequencing and annotation.</title>
        <authorList>
            <consortium name="The Broad Institute Genomics Platform"/>
            <consortium name="The Broad Institute Genome Sequencing Center for Infectious Disease"/>
            <person name="Wu L."/>
            <person name="Ma J."/>
        </authorList>
    </citation>
    <scope>NUCLEOTIDE SEQUENCE [LARGE SCALE GENOMIC DNA]</scope>
    <source>
        <strain evidence="13 14">JCM 11136</strain>
    </source>
</reference>
<keyword evidence="8" id="KW-0249">Electron transport</keyword>
<proteinExistence type="inferred from homology"/>
<evidence type="ECO:0000313" key="13">
    <source>
        <dbReference type="EMBL" id="GAA0946864.1"/>
    </source>
</evidence>
<keyword evidence="11 12" id="KW-0472">Membrane</keyword>
<evidence type="ECO:0000256" key="2">
    <source>
        <dbReference type="ARBA" id="ARBA00009819"/>
    </source>
</evidence>
<evidence type="ECO:0000256" key="8">
    <source>
        <dbReference type="ARBA" id="ARBA00022982"/>
    </source>
</evidence>
<evidence type="ECO:0000256" key="6">
    <source>
        <dbReference type="ARBA" id="ARBA00022692"/>
    </source>
</evidence>
<feature type="transmembrane region" description="Helical" evidence="12">
    <location>
        <begin position="90"/>
        <end position="115"/>
    </location>
</feature>
<evidence type="ECO:0000256" key="3">
    <source>
        <dbReference type="ARBA" id="ARBA00022448"/>
    </source>
</evidence>
<comment type="caution">
    <text evidence="13">The sequence shown here is derived from an EMBL/GenBank/DDBJ whole genome shotgun (WGS) entry which is preliminary data.</text>
</comment>
<sequence>MHALELARLQFALTAGAHFLFVALTLGLATLVAVIQTRATLSGNPVHARMTRYWGQLYIVNYAMGIATGLVMEFQFGLSWSGLTTFAGNVFGAALAIETLVAFFVESTFLGLWIFGWNRLNRWAHLALIWIVTLTAYASAFWIMIANGFLQNPVGHRVTSGVLELVDFGALVANPAALTAFAHVMCGSMIVGAYFMAGVSAYHLRRRTAEQDFFRKSLRIGLGVALPATVLTAVFGGMGFETMQPSKIAAWAGDPGLLAEAQADMAAIHGPGDYLPVQSWVQTSGRTMMALFVLMFLVSLVSFVLMWSRRAATRLRVWHWLLTAMIPVPFAAMIAGWLFRELGRQPWAVYGLLKTSDAVSHATTVQMRISLGVFTGLFGVLIAVNYWLLARQARRGPDAVALGAAETPERLPAPAPTF</sequence>
<name>A0ABN1QSW2_9ACTN</name>
<comment type="subcellular location">
    <subcellularLocation>
        <location evidence="1">Cell membrane</location>
        <topology evidence="1">Multi-pass membrane protein</topology>
    </subcellularLocation>
</comment>
<dbReference type="PANTHER" id="PTHR30365">
    <property type="entry name" value="CYTOCHROME D UBIQUINOL OXIDASE"/>
    <property type="match status" value="1"/>
</dbReference>
<feature type="transmembrane region" description="Helical" evidence="12">
    <location>
        <begin position="288"/>
        <end position="308"/>
    </location>
</feature>
<evidence type="ECO:0000256" key="1">
    <source>
        <dbReference type="ARBA" id="ARBA00004651"/>
    </source>
</evidence>
<keyword evidence="9 12" id="KW-1133">Transmembrane helix</keyword>
<dbReference type="InterPro" id="IPR002585">
    <property type="entry name" value="Cyt-d_ubiquinol_oxidase_su_1"/>
</dbReference>
<feature type="transmembrane region" description="Helical" evidence="12">
    <location>
        <begin position="12"/>
        <end position="35"/>
    </location>
</feature>
<dbReference type="PANTHER" id="PTHR30365:SF15">
    <property type="entry name" value="CYTOCHROME BD UBIQUINOL OXIDASE SUBUNIT 1"/>
    <property type="match status" value="1"/>
</dbReference>
<dbReference type="PIRSF" id="PIRSF006446">
    <property type="entry name" value="Cyt_quinol_oxidase_1"/>
    <property type="match status" value="1"/>
</dbReference>
<keyword evidence="14" id="KW-1185">Reference proteome</keyword>
<accession>A0ABN1QSW2</accession>
<feature type="transmembrane region" description="Helical" evidence="12">
    <location>
        <begin position="56"/>
        <end position="78"/>
    </location>
</feature>
<dbReference type="Pfam" id="PF01654">
    <property type="entry name" value="Cyt_bd_oxida_I"/>
    <property type="match status" value="2"/>
</dbReference>
<gene>
    <name evidence="13" type="ORF">GCM10009560_62920</name>
</gene>
<feature type="transmembrane region" description="Helical" evidence="12">
    <location>
        <begin position="170"/>
        <end position="197"/>
    </location>
</feature>
<keyword evidence="4" id="KW-1003">Cell membrane</keyword>
<evidence type="ECO:0000256" key="12">
    <source>
        <dbReference type="SAM" id="Phobius"/>
    </source>
</evidence>
<evidence type="ECO:0000256" key="10">
    <source>
        <dbReference type="ARBA" id="ARBA00023004"/>
    </source>
</evidence>
<dbReference type="Proteomes" id="UP001501578">
    <property type="component" value="Unassembled WGS sequence"/>
</dbReference>
<evidence type="ECO:0000313" key="14">
    <source>
        <dbReference type="Proteomes" id="UP001501578"/>
    </source>
</evidence>
<dbReference type="RefSeq" id="WP_343953778.1">
    <property type="nucleotide sequence ID" value="NZ_BAAAHQ010000040.1"/>
</dbReference>
<feature type="transmembrane region" description="Helical" evidence="12">
    <location>
        <begin position="369"/>
        <end position="389"/>
    </location>
</feature>
<organism evidence="13 14">
    <name type="scientific">Nonomuraea longicatena</name>
    <dbReference type="NCBI Taxonomy" id="83682"/>
    <lineage>
        <taxon>Bacteria</taxon>
        <taxon>Bacillati</taxon>
        <taxon>Actinomycetota</taxon>
        <taxon>Actinomycetes</taxon>
        <taxon>Streptosporangiales</taxon>
        <taxon>Streptosporangiaceae</taxon>
        <taxon>Nonomuraea</taxon>
    </lineage>
</organism>